<feature type="domain" description="AB hydrolase-1" evidence="1">
    <location>
        <begin position="34"/>
        <end position="190"/>
    </location>
</feature>
<gene>
    <name evidence="2" type="ORF">SAMN05444273_10880</name>
</gene>
<dbReference type="Pfam" id="PF00561">
    <property type="entry name" value="Abhydrolase_1"/>
    <property type="match status" value="1"/>
</dbReference>
<dbReference type="AlphaFoldDB" id="A0A1M5D447"/>
<protein>
    <submittedName>
        <fullName evidence="2">Haloacetate dehalogenase</fullName>
    </submittedName>
</protein>
<evidence type="ECO:0000313" key="2">
    <source>
        <dbReference type="EMBL" id="SHF61615.1"/>
    </source>
</evidence>
<dbReference type="PANTHER" id="PTHR43329">
    <property type="entry name" value="EPOXIDE HYDROLASE"/>
    <property type="match status" value="1"/>
</dbReference>
<dbReference type="Gene3D" id="3.40.50.1820">
    <property type="entry name" value="alpha/beta hydrolase"/>
    <property type="match status" value="1"/>
</dbReference>
<dbReference type="Proteomes" id="UP000184144">
    <property type="component" value="Unassembled WGS sequence"/>
</dbReference>
<name>A0A1M5D447_9RHOB</name>
<keyword evidence="3" id="KW-1185">Reference proteome</keyword>
<dbReference type="OrthoDB" id="9804723at2"/>
<dbReference type="SUPFAM" id="SSF53474">
    <property type="entry name" value="alpha/beta-Hydrolases"/>
    <property type="match status" value="1"/>
</dbReference>
<accession>A0A1M5D447</accession>
<dbReference type="PRINTS" id="PR00111">
    <property type="entry name" value="ABHYDROLASE"/>
</dbReference>
<dbReference type="InterPro" id="IPR000073">
    <property type="entry name" value="AB_hydrolase_1"/>
</dbReference>
<proteinExistence type="predicted"/>
<sequence length="304" mass="34077">MTKLETKSKLPGFTRHDVDVGGVVLSVHVAGSGPALLLLHGYPQNHMCWLNIAPHFAEKFTCIVPDLRGYGDSDAPKDTSVDHATYSKRQMAQDMVGVLDHFGHDRAHVLGHDRGGRVAYRFALDHPERLDRLGIIEIVPTGDFWQAWNAELAYKAYHWTFLAQPYPLPENMINANPEAYVDHTLKSWVNAKSLDIFPKPALESYRAQARDPARIHAMCADYRAGATFDRKLDEADKALGRKIAAPLRFLWAEGGFPGQTGNPEDLWSSWADQVSSQSCISGHFVMEENPEAVLDCFWAFFESK</sequence>
<organism evidence="2 3">
    <name type="scientific">Litoreibacter ascidiaceicola</name>
    <dbReference type="NCBI Taxonomy" id="1486859"/>
    <lineage>
        <taxon>Bacteria</taxon>
        <taxon>Pseudomonadati</taxon>
        <taxon>Pseudomonadota</taxon>
        <taxon>Alphaproteobacteria</taxon>
        <taxon>Rhodobacterales</taxon>
        <taxon>Roseobacteraceae</taxon>
        <taxon>Litoreibacter</taxon>
    </lineage>
</organism>
<reference evidence="3" key="1">
    <citation type="submission" date="2016-11" db="EMBL/GenBank/DDBJ databases">
        <authorList>
            <person name="Varghese N."/>
            <person name="Submissions S."/>
        </authorList>
    </citation>
    <scope>NUCLEOTIDE SEQUENCE [LARGE SCALE GENOMIC DNA]</scope>
    <source>
        <strain evidence="3">DSM 100566</strain>
    </source>
</reference>
<evidence type="ECO:0000259" key="1">
    <source>
        <dbReference type="Pfam" id="PF00561"/>
    </source>
</evidence>
<dbReference type="STRING" id="1486859.SAMN05444273_10880"/>
<evidence type="ECO:0000313" key="3">
    <source>
        <dbReference type="Proteomes" id="UP000184144"/>
    </source>
</evidence>
<dbReference type="EMBL" id="FQUV01000008">
    <property type="protein sequence ID" value="SHF61615.1"/>
    <property type="molecule type" value="Genomic_DNA"/>
</dbReference>
<dbReference type="InterPro" id="IPR029058">
    <property type="entry name" value="AB_hydrolase_fold"/>
</dbReference>
<dbReference type="RefSeq" id="WP_073145677.1">
    <property type="nucleotide sequence ID" value="NZ_FQUV01000008.1"/>
</dbReference>